<organism evidence="1 2">
    <name type="scientific">Bradyrhizobium diazoefficiens</name>
    <dbReference type="NCBI Taxonomy" id="1355477"/>
    <lineage>
        <taxon>Bacteria</taxon>
        <taxon>Pseudomonadati</taxon>
        <taxon>Pseudomonadota</taxon>
        <taxon>Alphaproteobacteria</taxon>
        <taxon>Hyphomicrobiales</taxon>
        <taxon>Nitrobacteraceae</taxon>
        <taxon>Bradyrhizobium</taxon>
    </lineage>
</organism>
<sequence length="68" mass="7668">MVVRSQDPKKRRQPIAGRRQKFNLFRALRHPFRPPEPVFRVLKALTVPKTLSIRAPTGGGRNPAAAVL</sequence>
<name>A0A0E4BPK2_9BRAD</name>
<accession>A0A0E4BPK2</accession>
<evidence type="ECO:0000313" key="1">
    <source>
        <dbReference type="EMBL" id="BAR56776.1"/>
    </source>
</evidence>
<proteinExistence type="predicted"/>
<dbReference type="Proteomes" id="UP000063308">
    <property type="component" value="Chromosome"/>
</dbReference>
<dbReference type="EMBL" id="AP014685">
    <property type="protein sequence ID" value="BAR56776.1"/>
    <property type="molecule type" value="Genomic_DNA"/>
</dbReference>
<gene>
    <name evidence="1" type="ORF">NK6_3600</name>
</gene>
<reference evidence="1 2" key="1">
    <citation type="submission" date="2014-11" db="EMBL/GenBank/DDBJ databases">
        <title>Symbiosis island explosion on the genome of extra-slow-growing strains of soybean bradyrhizobia with massive insertion sequences.</title>
        <authorList>
            <person name="Iida T."/>
            <person name="Minamisawa K."/>
        </authorList>
    </citation>
    <scope>NUCLEOTIDE SEQUENCE [LARGE SCALE GENOMIC DNA]</scope>
    <source>
        <strain evidence="1 2">NK6</strain>
    </source>
</reference>
<protein>
    <submittedName>
        <fullName evidence="1">Uncharacterized protein</fullName>
    </submittedName>
</protein>
<evidence type="ECO:0000313" key="2">
    <source>
        <dbReference type="Proteomes" id="UP000063308"/>
    </source>
</evidence>
<dbReference type="AlphaFoldDB" id="A0A0E4BPK2"/>